<dbReference type="InterPro" id="IPR009319">
    <property type="entry name" value="Phage_A118_VSP1"/>
</dbReference>
<evidence type="ECO:0000313" key="3">
    <source>
        <dbReference type="Proteomes" id="UP001060566"/>
    </source>
</evidence>
<gene>
    <name evidence="2" type="ORF">NGM45_23160</name>
</gene>
<accession>A0ABT3EYM6</accession>
<dbReference type="GeneID" id="301200789"/>
<sequence length="204" mass="22929">MSRVAAADTMANVLAITENMAEQMQKGIRKVSAEVISEGIARSRNSTVMSDELKEKIKELKQELKDSVNTGIIDKSGRRWSVEHYTEMLSRTKLTEVQKQATENEALRRGAYYATISFNGSTKDACRFHQGRIIKLTMESEGSYPTYDELKATGQIFHPNCKHHIVPIRDPEMLDSNSKKLAERQEKIGEAAIKAGGRDPNLEK</sequence>
<protein>
    <submittedName>
        <fullName evidence="2">Phage minor capsid protein</fullName>
    </submittedName>
</protein>
<dbReference type="EMBL" id="JAOXJG010000026">
    <property type="protein sequence ID" value="MCW1241928.1"/>
    <property type="molecule type" value="Genomic_DNA"/>
</dbReference>
<feature type="coiled-coil region" evidence="1">
    <location>
        <begin position="43"/>
        <end position="70"/>
    </location>
</feature>
<evidence type="ECO:0000313" key="2">
    <source>
        <dbReference type="EMBL" id="MCW1241928.1"/>
    </source>
</evidence>
<organism evidence="2 3">
    <name type="scientific">Bacillus pretiosus</name>
    <dbReference type="NCBI Taxonomy" id="2983392"/>
    <lineage>
        <taxon>Bacteria</taxon>
        <taxon>Bacillati</taxon>
        <taxon>Bacillota</taxon>
        <taxon>Bacilli</taxon>
        <taxon>Bacillales</taxon>
        <taxon>Bacillaceae</taxon>
        <taxon>Bacillus</taxon>
    </lineage>
</organism>
<dbReference type="Proteomes" id="UP001060566">
    <property type="component" value="Unassembled WGS sequence"/>
</dbReference>
<keyword evidence="1" id="KW-0175">Coiled coil</keyword>
<dbReference type="RefSeq" id="WP_264462833.1">
    <property type="nucleotide sequence ID" value="NZ_JAOXJG010000026.1"/>
</dbReference>
<proteinExistence type="predicted"/>
<comment type="caution">
    <text evidence="2">The sequence shown here is derived from an EMBL/GenBank/DDBJ whole genome shotgun (WGS) entry which is preliminary data.</text>
</comment>
<evidence type="ECO:0000256" key="1">
    <source>
        <dbReference type="SAM" id="Coils"/>
    </source>
</evidence>
<name>A0ABT3EYM6_9BACI</name>
<dbReference type="Pfam" id="PF06152">
    <property type="entry name" value="Phage_min_cap2"/>
    <property type="match status" value="1"/>
</dbReference>
<reference evidence="2" key="1">
    <citation type="submission" date="2022-10" db="EMBL/GenBank/DDBJ databases">
        <title>De novo draft assembly of the Pseudomonas pretiosus genome isolated from the plants rhizorohere.</title>
        <authorList>
            <person name="Robas M."/>
            <person name="Fernandez V.M."/>
            <person name="Provanza A."/>
            <person name="Jimenez P.A."/>
        </authorList>
    </citation>
    <scope>NUCLEOTIDE SEQUENCE</scope>
    <source>
        <strain evidence="2">SAICEU11T</strain>
    </source>
</reference>
<keyword evidence="3" id="KW-1185">Reference proteome</keyword>